<dbReference type="EMBL" id="NKUC01000009">
    <property type="protein sequence ID" value="PYD57420.1"/>
    <property type="molecule type" value="Genomic_DNA"/>
</dbReference>
<dbReference type="Gene3D" id="1.10.150.130">
    <property type="match status" value="1"/>
</dbReference>
<sequence length="382" mass="43138">MGRVDLPYVDTVKAKGKTYYYYRRGKLRRRIKGNPEDPLFHQEYARLHHAALHAEVKADNRPRVTPGSLAALIAAYRASPEWYGTAPATKVDYAKALAPLESEFGHLSIAEMPRKFVFWLRDRYATRPGETEHSAPVPTPRRANRIVTVLSILLSWAVNREWRPDNPAQRVPKLKTGEGYRAWSDSELDKMLRARTTTVDIRTAVVLAFTTGQRGQDLIQMKWSDYDGEGIYVVQLKTNARVWIPLHERAREMLNAMPRHNAETILTRADGRPWKIDHFRHEMGRQIRAAGLKGIVTHGLRATAAKWMAEAGCSEREIMSITGHTSSAMVGRYVREASQKRQARSAATKVAEYRLKQGIAKPGENGVPNHSKAEAASDPEKA</sequence>
<protein>
    <submittedName>
        <fullName evidence="7">Integrase</fullName>
    </submittedName>
</protein>
<dbReference type="Gene3D" id="1.10.443.10">
    <property type="entry name" value="Intergrase catalytic core"/>
    <property type="match status" value="1"/>
</dbReference>
<comment type="similarity">
    <text evidence="1">Belongs to the 'phage' integrase family.</text>
</comment>
<dbReference type="InterPro" id="IPR010998">
    <property type="entry name" value="Integrase_recombinase_N"/>
</dbReference>
<keyword evidence="4" id="KW-0233">DNA recombination</keyword>
<accession>A0A318PP68</accession>
<dbReference type="SUPFAM" id="SSF56349">
    <property type="entry name" value="DNA breaking-rejoining enzymes"/>
    <property type="match status" value="1"/>
</dbReference>
<evidence type="ECO:0000256" key="2">
    <source>
        <dbReference type="ARBA" id="ARBA00022908"/>
    </source>
</evidence>
<evidence type="ECO:0000256" key="3">
    <source>
        <dbReference type="ARBA" id="ARBA00023125"/>
    </source>
</evidence>
<evidence type="ECO:0000259" key="6">
    <source>
        <dbReference type="PROSITE" id="PS51898"/>
    </source>
</evidence>
<comment type="caution">
    <text evidence="7">The sequence shown here is derived from an EMBL/GenBank/DDBJ whole genome shotgun (WGS) entry which is preliminary data.</text>
</comment>
<dbReference type="InterPro" id="IPR013762">
    <property type="entry name" value="Integrase-like_cat_sf"/>
</dbReference>
<dbReference type="InterPro" id="IPR011010">
    <property type="entry name" value="DNA_brk_join_enz"/>
</dbReference>
<dbReference type="InterPro" id="IPR002104">
    <property type="entry name" value="Integrase_catalytic"/>
</dbReference>
<reference evidence="7 8" key="1">
    <citation type="submission" date="2017-07" db="EMBL/GenBank/DDBJ databases">
        <title>A draft genome sequence of Komagataeibacter xylinus LMG 1515.</title>
        <authorList>
            <person name="Skraban J."/>
            <person name="Cleenwerck I."/>
            <person name="Vandamme P."/>
            <person name="Trcek J."/>
        </authorList>
    </citation>
    <scope>NUCLEOTIDE SEQUENCE [LARGE SCALE GENOMIC DNA]</scope>
    <source>
        <strain evidence="7 8">LMG 1515</strain>
    </source>
</reference>
<dbReference type="OrthoDB" id="7873969at2"/>
<feature type="compositionally biased region" description="Basic and acidic residues" evidence="5">
    <location>
        <begin position="371"/>
        <end position="382"/>
    </location>
</feature>
<gene>
    <name evidence="7" type="ORF">CFR75_06275</name>
</gene>
<evidence type="ECO:0000313" key="7">
    <source>
        <dbReference type="EMBL" id="PYD57420.1"/>
    </source>
</evidence>
<evidence type="ECO:0000256" key="1">
    <source>
        <dbReference type="ARBA" id="ARBA00008857"/>
    </source>
</evidence>
<evidence type="ECO:0000256" key="4">
    <source>
        <dbReference type="ARBA" id="ARBA00023172"/>
    </source>
</evidence>
<dbReference type="GO" id="GO:0006310">
    <property type="term" value="P:DNA recombination"/>
    <property type="evidence" value="ECO:0007669"/>
    <property type="project" value="UniProtKB-KW"/>
</dbReference>
<dbReference type="PANTHER" id="PTHR30629:SF2">
    <property type="entry name" value="PROPHAGE INTEGRASE INTS-RELATED"/>
    <property type="match status" value="1"/>
</dbReference>
<dbReference type="GO" id="GO:0003677">
    <property type="term" value="F:DNA binding"/>
    <property type="evidence" value="ECO:0007669"/>
    <property type="project" value="UniProtKB-KW"/>
</dbReference>
<dbReference type="InterPro" id="IPR050808">
    <property type="entry name" value="Phage_Integrase"/>
</dbReference>
<keyword evidence="8" id="KW-1185">Reference proteome</keyword>
<dbReference type="STRING" id="1220579.GCA_001571345_01264"/>
<evidence type="ECO:0000256" key="5">
    <source>
        <dbReference type="SAM" id="MobiDB-lite"/>
    </source>
</evidence>
<dbReference type="Pfam" id="PF00589">
    <property type="entry name" value="Phage_integrase"/>
    <property type="match status" value="1"/>
</dbReference>
<keyword evidence="2" id="KW-0229">DNA integration</keyword>
<organism evidence="7 8">
    <name type="scientific">Komagataeibacter xylinus</name>
    <name type="common">Gluconacetobacter xylinus</name>
    <dbReference type="NCBI Taxonomy" id="28448"/>
    <lineage>
        <taxon>Bacteria</taxon>
        <taxon>Pseudomonadati</taxon>
        <taxon>Pseudomonadota</taxon>
        <taxon>Alphaproteobacteria</taxon>
        <taxon>Acetobacterales</taxon>
        <taxon>Acetobacteraceae</taxon>
        <taxon>Komagataeibacter</taxon>
    </lineage>
</organism>
<evidence type="ECO:0000313" key="8">
    <source>
        <dbReference type="Proteomes" id="UP000248257"/>
    </source>
</evidence>
<feature type="domain" description="Tyr recombinase" evidence="6">
    <location>
        <begin position="178"/>
        <end position="347"/>
    </location>
</feature>
<dbReference type="RefSeq" id="WP_061273175.1">
    <property type="nucleotide sequence ID" value="NZ_CBCRXN010000003.1"/>
</dbReference>
<keyword evidence="3" id="KW-0238">DNA-binding</keyword>
<feature type="region of interest" description="Disordered" evidence="5">
    <location>
        <begin position="357"/>
        <end position="382"/>
    </location>
</feature>
<dbReference type="AlphaFoldDB" id="A0A318PP68"/>
<dbReference type="Proteomes" id="UP000248257">
    <property type="component" value="Unassembled WGS sequence"/>
</dbReference>
<dbReference type="PROSITE" id="PS51898">
    <property type="entry name" value="TYR_RECOMBINASE"/>
    <property type="match status" value="1"/>
</dbReference>
<dbReference type="PANTHER" id="PTHR30629">
    <property type="entry name" value="PROPHAGE INTEGRASE"/>
    <property type="match status" value="1"/>
</dbReference>
<proteinExistence type="inferred from homology"/>
<dbReference type="GO" id="GO:0015074">
    <property type="term" value="P:DNA integration"/>
    <property type="evidence" value="ECO:0007669"/>
    <property type="project" value="UniProtKB-KW"/>
</dbReference>
<name>A0A318PP68_KOMXY</name>